<name>X1DBZ2_9ZZZZ</name>
<feature type="non-terminal residue" evidence="1">
    <location>
        <position position="1"/>
    </location>
</feature>
<comment type="caution">
    <text evidence="1">The sequence shown here is derived from an EMBL/GenBank/DDBJ whole genome shotgun (WGS) entry which is preliminary data.</text>
</comment>
<dbReference type="EMBL" id="BART01031998">
    <property type="protein sequence ID" value="GAH18301.1"/>
    <property type="molecule type" value="Genomic_DNA"/>
</dbReference>
<gene>
    <name evidence="1" type="ORF">S01H4_55438</name>
</gene>
<organism evidence="1">
    <name type="scientific">marine sediment metagenome</name>
    <dbReference type="NCBI Taxonomy" id="412755"/>
    <lineage>
        <taxon>unclassified sequences</taxon>
        <taxon>metagenomes</taxon>
        <taxon>ecological metagenomes</taxon>
    </lineage>
</organism>
<proteinExistence type="predicted"/>
<protein>
    <submittedName>
        <fullName evidence="1">Uncharacterized protein</fullName>
    </submittedName>
</protein>
<reference evidence="1" key="1">
    <citation type="journal article" date="2014" name="Front. Microbiol.">
        <title>High frequency of phylogenetically diverse reductive dehalogenase-homologous genes in deep subseafloor sedimentary metagenomes.</title>
        <authorList>
            <person name="Kawai M."/>
            <person name="Futagami T."/>
            <person name="Toyoda A."/>
            <person name="Takaki Y."/>
            <person name="Nishi S."/>
            <person name="Hori S."/>
            <person name="Arai W."/>
            <person name="Tsubouchi T."/>
            <person name="Morono Y."/>
            <person name="Uchiyama I."/>
            <person name="Ito T."/>
            <person name="Fujiyama A."/>
            <person name="Inagaki F."/>
            <person name="Takami H."/>
        </authorList>
    </citation>
    <scope>NUCLEOTIDE SEQUENCE</scope>
    <source>
        <strain evidence="1">Expedition CK06-06</strain>
    </source>
</reference>
<dbReference type="AlphaFoldDB" id="X1DBZ2"/>
<sequence length="109" mass="12563">IETYWLIMAAAQHENFYKSLGTTIDSITKTFLQITSVPFAEFISYVKNMEEVFSPSFLLPQFVKRELNNFHKLVLKFQMGDAIDLAELWTIKNKIDKLISKDIANPSEG</sequence>
<accession>X1DBZ2</accession>
<evidence type="ECO:0000313" key="1">
    <source>
        <dbReference type="EMBL" id="GAH18301.1"/>
    </source>
</evidence>